<comment type="subcellular location">
    <subcellularLocation>
        <location evidence="1 2">Nucleus</location>
    </subcellularLocation>
</comment>
<keyword evidence="1 2" id="KW-0539">Nucleus</keyword>
<organism evidence="5 6">
    <name type="scientific">Rhizoctonia solani</name>
    <dbReference type="NCBI Taxonomy" id="456999"/>
    <lineage>
        <taxon>Eukaryota</taxon>
        <taxon>Fungi</taxon>
        <taxon>Dikarya</taxon>
        <taxon>Basidiomycota</taxon>
        <taxon>Agaricomycotina</taxon>
        <taxon>Agaricomycetes</taxon>
        <taxon>Cantharellales</taxon>
        <taxon>Ceratobasidiaceae</taxon>
        <taxon>Rhizoctonia</taxon>
    </lineage>
</organism>
<dbReference type="CDD" id="cd00086">
    <property type="entry name" value="homeodomain"/>
    <property type="match status" value="1"/>
</dbReference>
<reference evidence="5" key="1">
    <citation type="submission" date="2021-01" db="EMBL/GenBank/DDBJ databases">
        <authorList>
            <person name="Kaushik A."/>
        </authorList>
    </citation>
    <scope>NUCLEOTIDE SEQUENCE</scope>
    <source>
        <strain evidence="5">AG1-1B</strain>
    </source>
</reference>
<dbReference type="GO" id="GO:0003677">
    <property type="term" value="F:DNA binding"/>
    <property type="evidence" value="ECO:0007669"/>
    <property type="project" value="UniProtKB-UniRule"/>
</dbReference>
<dbReference type="SMART" id="SM00389">
    <property type="entry name" value="HOX"/>
    <property type="match status" value="1"/>
</dbReference>
<dbReference type="InterPro" id="IPR001356">
    <property type="entry name" value="HD"/>
</dbReference>
<evidence type="ECO:0000313" key="6">
    <source>
        <dbReference type="Proteomes" id="UP000663826"/>
    </source>
</evidence>
<feature type="region of interest" description="Disordered" evidence="3">
    <location>
        <begin position="1"/>
        <end position="138"/>
    </location>
</feature>
<feature type="compositionally biased region" description="Basic and acidic residues" evidence="3">
    <location>
        <begin position="12"/>
        <end position="24"/>
    </location>
</feature>
<dbReference type="AlphaFoldDB" id="A0A8H3BEF3"/>
<evidence type="ECO:0000256" key="2">
    <source>
        <dbReference type="RuleBase" id="RU000682"/>
    </source>
</evidence>
<gene>
    <name evidence="5" type="ORF">RDB_LOCUS81265</name>
</gene>
<proteinExistence type="predicted"/>
<dbReference type="SUPFAM" id="SSF46689">
    <property type="entry name" value="Homeodomain-like"/>
    <property type="match status" value="1"/>
</dbReference>
<evidence type="ECO:0000259" key="4">
    <source>
        <dbReference type="PROSITE" id="PS50071"/>
    </source>
</evidence>
<comment type="caution">
    <text evidence="5">The sequence shown here is derived from an EMBL/GenBank/DDBJ whole genome shotgun (WGS) entry which is preliminary data.</text>
</comment>
<keyword evidence="1 2" id="KW-0238">DNA-binding</keyword>
<dbReference type="EMBL" id="CAJMWQ010001514">
    <property type="protein sequence ID" value="CAE6454162.1"/>
    <property type="molecule type" value="Genomic_DNA"/>
</dbReference>
<feature type="compositionally biased region" description="Polar residues" evidence="3">
    <location>
        <begin position="37"/>
        <end position="47"/>
    </location>
</feature>
<feature type="domain" description="Homeobox" evidence="4">
    <location>
        <begin position="66"/>
        <end position="107"/>
    </location>
</feature>
<feature type="compositionally biased region" description="Acidic residues" evidence="3">
    <location>
        <begin position="122"/>
        <end position="136"/>
    </location>
</feature>
<evidence type="ECO:0000313" key="5">
    <source>
        <dbReference type="EMBL" id="CAE6454162.1"/>
    </source>
</evidence>
<keyword evidence="1 2" id="KW-0371">Homeobox</keyword>
<dbReference type="Gene3D" id="1.10.10.60">
    <property type="entry name" value="Homeodomain-like"/>
    <property type="match status" value="1"/>
</dbReference>
<accession>A0A8H3BEF3</accession>
<dbReference type="Proteomes" id="UP000663826">
    <property type="component" value="Unassembled WGS sequence"/>
</dbReference>
<evidence type="ECO:0000256" key="1">
    <source>
        <dbReference type="PROSITE-ProRule" id="PRU00108"/>
    </source>
</evidence>
<evidence type="ECO:0000256" key="3">
    <source>
        <dbReference type="SAM" id="MobiDB-lite"/>
    </source>
</evidence>
<sequence>MEQSQPARRSRRQLDYRSSTRADGLDEEELGDGIDTPASSELVNQTDEVIDAPTDTQSKPRPNNTGRTNKSRTVFTPEQLALLQDAFEKNPYPSREVREKLEEVTGLYSAAHGSSSGRKDEEDGGGSETEPEDDDVHEVFTPPQSLLALERQALVQSFGSAISASSSTNKYPNETQADLDAAMILVGMGKS</sequence>
<dbReference type="InterPro" id="IPR009057">
    <property type="entry name" value="Homeodomain-like_sf"/>
</dbReference>
<dbReference type="PROSITE" id="PS50071">
    <property type="entry name" value="HOMEOBOX_2"/>
    <property type="match status" value="1"/>
</dbReference>
<dbReference type="GO" id="GO:0005634">
    <property type="term" value="C:nucleus"/>
    <property type="evidence" value="ECO:0007669"/>
    <property type="project" value="UniProtKB-SubCell"/>
</dbReference>
<dbReference type="Pfam" id="PF00046">
    <property type="entry name" value="Homeodomain"/>
    <property type="match status" value="1"/>
</dbReference>
<feature type="DNA-binding region" description="Homeobox" evidence="1">
    <location>
        <begin position="68"/>
        <end position="108"/>
    </location>
</feature>
<name>A0A8H3BEF3_9AGAM</name>
<feature type="compositionally biased region" description="Polar residues" evidence="3">
    <location>
        <begin position="54"/>
        <end position="76"/>
    </location>
</feature>
<protein>
    <recommendedName>
        <fullName evidence="4">Homeobox domain-containing protein</fullName>
    </recommendedName>
</protein>